<dbReference type="InterPro" id="IPR013525">
    <property type="entry name" value="ABC2_TM"/>
</dbReference>
<keyword evidence="6" id="KW-1003">Cell membrane</keyword>
<organism evidence="8 9">
    <name type="scientific">Amycolatopsis xylanica</name>
    <dbReference type="NCBI Taxonomy" id="589385"/>
    <lineage>
        <taxon>Bacteria</taxon>
        <taxon>Bacillati</taxon>
        <taxon>Actinomycetota</taxon>
        <taxon>Actinomycetes</taxon>
        <taxon>Pseudonocardiales</taxon>
        <taxon>Pseudonocardiaceae</taxon>
        <taxon>Amycolatopsis</taxon>
    </lineage>
</organism>
<evidence type="ECO:0000256" key="1">
    <source>
        <dbReference type="ARBA" id="ARBA00004141"/>
    </source>
</evidence>
<evidence type="ECO:0000256" key="4">
    <source>
        <dbReference type="ARBA" id="ARBA00023136"/>
    </source>
</evidence>
<keyword evidence="3 6" id="KW-1133">Transmembrane helix</keyword>
<feature type="transmembrane region" description="Helical" evidence="6">
    <location>
        <begin position="72"/>
        <end position="95"/>
    </location>
</feature>
<dbReference type="Pfam" id="PF01061">
    <property type="entry name" value="ABC2_membrane"/>
    <property type="match status" value="1"/>
</dbReference>
<keyword evidence="4 6" id="KW-0472">Membrane</keyword>
<dbReference type="InterPro" id="IPR000412">
    <property type="entry name" value="ABC_2_transport"/>
</dbReference>
<keyword evidence="9" id="KW-1185">Reference proteome</keyword>
<protein>
    <recommendedName>
        <fullName evidence="6">Transport permease protein</fullName>
    </recommendedName>
</protein>
<feature type="transmembrane region" description="Helical" evidence="6">
    <location>
        <begin position="129"/>
        <end position="147"/>
    </location>
</feature>
<evidence type="ECO:0000256" key="3">
    <source>
        <dbReference type="ARBA" id="ARBA00022989"/>
    </source>
</evidence>
<sequence>MTTARSTGRVPGAWAGAWAQVEAYWTWYRRYWRATLYSSGLQPVLFLGAMGLGFGSQVEAGPATGGLPYLQYIAPCLLVAGGIQFAVGESTYAVLSGFKWQRHFVAATATPVSPGQVCGGHAIWIGIRLLLAAVTYAVVAAFFGAWANAGVLLVIVIGVFAGMATAAPIMAFAAATHDEGERFGMLFRFVLMPMILFSGTFFPISQLPLFLRWLTWISPLWHGNELARGAMGAGPGPLALLGHFAFLCALSGAGAYLARRNFYRRLVV</sequence>
<dbReference type="GO" id="GO:0140359">
    <property type="term" value="F:ABC-type transporter activity"/>
    <property type="evidence" value="ECO:0007669"/>
    <property type="project" value="InterPro"/>
</dbReference>
<keyword evidence="6" id="KW-0813">Transport</keyword>
<dbReference type="InterPro" id="IPR051784">
    <property type="entry name" value="Nod_factor_ABC_transporter"/>
</dbReference>
<evidence type="ECO:0000313" key="9">
    <source>
        <dbReference type="Proteomes" id="UP000199515"/>
    </source>
</evidence>
<feature type="transmembrane region" description="Helical" evidence="6">
    <location>
        <begin position="34"/>
        <end position="52"/>
    </location>
</feature>
<comment type="subcellular location">
    <subcellularLocation>
        <location evidence="6">Cell membrane</location>
        <topology evidence="6">Multi-pass membrane protein</topology>
    </subcellularLocation>
    <subcellularLocation>
        <location evidence="1">Membrane</location>
        <topology evidence="1">Multi-pass membrane protein</topology>
    </subcellularLocation>
</comment>
<gene>
    <name evidence="8" type="ORF">SAMN05421504_104678</name>
</gene>
<dbReference type="EMBL" id="FNON01000004">
    <property type="protein sequence ID" value="SDY15167.1"/>
    <property type="molecule type" value="Genomic_DNA"/>
</dbReference>
<evidence type="ECO:0000313" key="8">
    <source>
        <dbReference type="EMBL" id="SDY15167.1"/>
    </source>
</evidence>
<reference evidence="8 9" key="1">
    <citation type="submission" date="2016-10" db="EMBL/GenBank/DDBJ databases">
        <authorList>
            <person name="de Groot N.N."/>
        </authorList>
    </citation>
    <scope>NUCLEOTIDE SEQUENCE [LARGE SCALE GENOMIC DNA]</scope>
    <source>
        <strain evidence="8 9">CPCC 202699</strain>
    </source>
</reference>
<comment type="similarity">
    <text evidence="6">Belongs to the ABC-2 integral membrane protein family.</text>
</comment>
<dbReference type="RefSeq" id="WP_091291685.1">
    <property type="nucleotide sequence ID" value="NZ_FNON01000004.1"/>
</dbReference>
<feature type="transmembrane region" description="Helical" evidence="6">
    <location>
        <begin position="238"/>
        <end position="258"/>
    </location>
</feature>
<evidence type="ECO:0000256" key="6">
    <source>
        <dbReference type="RuleBase" id="RU361157"/>
    </source>
</evidence>
<feature type="domain" description="ABC transmembrane type-2" evidence="7">
    <location>
        <begin position="34"/>
        <end position="265"/>
    </location>
</feature>
<accession>A0A1H3HI65</accession>
<evidence type="ECO:0000256" key="2">
    <source>
        <dbReference type="ARBA" id="ARBA00022692"/>
    </source>
</evidence>
<dbReference type="PANTHER" id="PTHR43229:SF2">
    <property type="entry name" value="NODULATION PROTEIN J"/>
    <property type="match status" value="1"/>
</dbReference>
<dbReference type="PANTHER" id="PTHR43229">
    <property type="entry name" value="NODULATION PROTEIN J"/>
    <property type="match status" value="1"/>
</dbReference>
<proteinExistence type="inferred from homology"/>
<name>A0A1H3HI65_9PSEU</name>
<dbReference type="GO" id="GO:0046677">
    <property type="term" value="P:response to antibiotic"/>
    <property type="evidence" value="ECO:0007669"/>
    <property type="project" value="UniProtKB-KW"/>
</dbReference>
<dbReference type="AlphaFoldDB" id="A0A1H3HI65"/>
<evidence type="ECO:0000256" key="5">
    <source>
        <dbReference type="ARBA" id="ARBA00023251"/>
    </source>
</evidence>
<dbReference type="OrthoDB" id="9778589at2"/>
<dbReference type="PIRSF" id="PIRSF006648">
    <property type="entry name" value="DrrB"/>
    <property type="match status" value="1"/>
</dbReference>
<keyword evidence="5" id="KW-0046">Antibiotic resistance</keyword>
<comment type="caution">
    <text evidence="6">Lacks conserved residue(s) required for the propagation of feature annotation.</text>
</comment>
<dbReference type="InterPro" id="IPR047817">
    <property type="entry name" value="ABC2_TM_bact-type"/>
</dbReference>
<feature type="transmembrane region" description="Helical" evidence="6">
    <location>
        <begin position="153"/>
        <end position="174"/>
    </location>
</feature>
<dbReference type="PROSITE" id="PS51012">
    <property type="entry name" value="ABC_TM2"/>
    <property type="match status" value="1"/>
</dbReference>
<dbReference type="GO" id="GO:0043190">
    <property type="term" value="C:ATP-binding cassette (ABC) transporter complex"/>
    <property type="evidence" value="ECO:0007669"/>
    <property type="project" value="InterPro"/>
</dbReference>
<keyword evidence="2 6" id="KW-0812">Transmembrane</keyword>
<evidence type="ECO:0000259" key="7">
    <source>
        <dbReference type="PROSITE" id="PS51012"/>
    </source>
</evidence>
<dbReference type="Proteomes" id="UP000199515">
    <property type="component" value="Unassembled WGS sequence"/>
</dbReference>
<dbReference type="STRING" id="589385.SAMN05421504_104678"/>
<dbReference type="PRINTS" id="PR00164">
    <property type="entry name" value="ABC2TRNSPORT"/>
</dbReference>